<sequence>MSNDVVVSSTLFLTVLMLIGLVFFIRASAKDRTELACYIPGTIPETELRDRLRGYFSGRSYRLVNRDADNDRVTFEGLVAASPTLAIFLSILAAGGFLCLGLVLSMTIPQIQNAGLALVLLAPAAGWFYQRKAQRTEQVQLQLETNDQGAIARLWVKAHRDELIALEASLGLEPTRPASH</sequence>
<accession>A0ABW7CEL3</accession>
<reference evidence="3" key="1">
    <citation type="journal article" date="2024" name="Algal Res.">
        <title>Biochemical, toxicological and genomic investigation of a high-biomass producing Limnothrix strain isolated from Italian shallow drinking water reservoir.</title>
        <authorList>
            <person name="Simonazzi M."/>
            <person name="Shishido T.K."/>
            <person name="Delbaje E."/>
            <person name="Wahlsten M."/>
            <person name="Fewer D.P."/>
            <person name="Sivonen K."/>
            <person name="Pezzolesi L."/>
            <person name="Pistocchi R."/>
        </authorList>
    </citation>
    <scope>NUCLEOTIDE SEQUENCE [LARGE SCALE GENOMIC DNA]</scope>
    <source>
        <strain evidence="3">LRLZ20PSL1</strain>
    </source>
</reference>
<gene>
    <name evidence="2" type="ORF">VPK24_17610</name>
</gene>
<dbReference type="RefSeq" id="WP_393015398.1">
    <property type="nucleotide sequence ID" value="NZ_JAZAQF010000091.1"/>
</dbReference>
<feature type="transmembrane region" description="Helical" evidence="1">
    <location>
        <begin position="111"/>
        <end position="129"/>
    </location>
</feature>
<protein>
    <submittedName>
        <fullName evidence="2">Cofactor assembly of complex C subunit B</fullName>
    </submittedName>
</protein>
<keyword evidence="1" id="KW-1133">Transmembrane helix</keyword>
<evidence type="ECO:0000313" key="2">
    <source>
        <dbReference type="EMBL" id="MFG3819467.1"/>
    </source>
</evidence>
<dbReference type="Pfam" id="PF12046">
    <property type="entry name" value="CCB1"/>
    <property type="match status" value="1"/>
</dbReference>
<keyword evidence="1" id="KW-0812">Transmembrane</keyword>
<dbReference type="PANTHER" id="PTHR35302">
    <property type="match status" value="1"/>
</dbReference>
<name>A0ABW7CEL3_9CYAN</name>
<feature type="transmembrane region" description="Helical" evidence="1">
    <location>
        <begin position="85"/>
        <end position="105"/>
    </location>
</feature>
<evidence type="ECO:0000313" key="3">
    <source>
        <dbReference type="Proteomes" id="UP001604335"/>
    </source>
</evidence>
<dbReference type="Proteomes" id="UP001604335">
    <property type="component" value="Unassembled WGS sequence"/>
</dbReference>
<dbReference type="PANTHER" id="PTHR35302:SF1">
    <property type="entry name" value="PROTEIN COFACTOR ASSEMBLY OF COMPLEX C SUBUNIT B CCB1, CHLOROPLASTIC"/>
    <property type="match status" value="1"/>
</dbReference>
<comment type="caution">
    <text evidence="2">The sequence shown here is derived from an EMBL/GenBank/DDBJ whole genome shotgun (WGS) entry which is preliminary data.</text>
</comment>
<keyword evidence="1" id="KW-0472">Membrane</keyword>
<evidence type="ECO:0000256" key="1">
    <source>
        <dbReference type="SAM" id="Phobius"/>
    </source>
</evidence>
<dbReference type="InterPro" id="IPR021919">
    <property type="entry name" value="CCB1"/>
</dbReference>
<proteinExistence type="predicted"/>
<dbReference type="EMBL" id="JAZAQF010000091">
    <property type="protein sequence ID" value="MFG3819467.1"/>
    <property type="molecule type" value="Genomic_DNA"/>
</dbReference>
<organism evidence="2 3">
    <name type="scientific">Limnothrix redekei LRLZ20PSL1</name>
    <dbReference type="NCBI Taxonomy" id="3112953"/>
    <lineage>
        <taxon>Bacteria</taxon>
        <taxon>Bacillati</taxon>
        <taxon>Cyanobacteriota</taxon>
        <taxon>Cyanophyceae</taxon>
        <taxon>Pseudanabaenales</taxon>
        <taxon>Pseudanabaenaceae</taxon>
        <taxon>Limnothrix</taxon>
    </lineage>
</organism>
<feature type="transmembrane region" description="Helical" evidence="1">
    <location>
        <begin position="6"/>
        <end position="25"/>
    </location>
</feature>
<keyword evidence="3" id="KW-1185">Reference proteome</keyword>